<dbReference type="InterPro" id="IPR000086">
    <property type="entry name" value="NUDIX_hydrolase_dom"/>
</dbReference>
<dbReference type="SUPFAM" id="SSF55811">
    <property type="entry name" value="Nudix"/>
    <property type="match status" value="1"/>
</dbReference>
<comment type="caution">
    <text evidence="19">The sequence shown here is derived from an EMBL/GenBank/DDBJ whole genome shotgun (WGS) entry which is preliminary data.</text>
</comment>
<dbReference type="CDD" id="cd03425">
    <property type="entry name" value="NUDIX_MutT_NudA_like"/>
    <property type="match status" value="1"/>
</dbReference>
<keyword evidence="4" id="KW-0235">DNA replication</keyword>
<protein>
    <recommendedName>
        <fullName evidence="13">8-oxo-dGTP diphosphatase</fullName>
        <ecNumber evidence="12">3.6.1.55</ecNumber>
    </recommendedName>
    <alternativeName>
        <fullName evidence="16">7,8-dihydro-8-oxoguanine-triphosphatase</fullName>
    </alternativeName>
    <alternativeName>
        <fullName evidence="15">Mutator protein MutT</fullName>
    </alternativeName>
    <alternativeName>
        <fullName evidence="14">dGTP pyrophosphohydrolase</fullName>
    </alternativeName>
</protein>
<evidence type="ECO:0000313" key="19">
    <source>
        <dbReference type="EMBL" id="MFC3200203.1"/>
    </source>
</evidence>
<dbReference type="InterPro" id="IPR020084">
    <property type="entry name" value="NUDIX_hydrolase_CS"/>
</dbReference>
<feature type="domain" description="Nudix hydrolase" evidence="18">
    <location>
        <begin position="2"/>
        <end position="130"/>
    </location>
</feature>
<evidence type="ECO:0000256" key="14">
    <source>
        <dbReference type="ARBA" id="ARBA00041592"/>
    </source>
</evidence>
<dbReference type="Pfam" id="PF00293">
    <property type="entry name" value="NUDIX"/>
    <property type="match status" value="1"/>
</dbReference>
<evidence type="ECO:0000256" key="7">
    <source>
        <dbReference type="ARBA" id="ARBA00022801"/>
    </source>
</evidence>
<evidence type="ECO:0000256" key="8">
    <source>
        <dbReference type="ARBA" id="ARBA00022842"/>
    </source>
</evidence>
<gene>
    <name evidence="19" type="ORF">ACFOET_21455</name>
</gene>
<keyword evidence="3" id="KW-0515">Mutator protein</keyword>
<evidence type="ECO:0000313" key="20">
    <source>
        <dbReference type="Proteomes" id="UP001595526"/>
    </source>
</evidence>
<evidence type="ECO:0000256" key="1">
    <source>
        <dbReference type="ARBA" id="ARBA00001946"/>
    </source>
</evidence>
<comment type="catalytic activity">
    <reaction evidence="10">
        <text>8-oxo-dGTP + H2O = 8-oxo-dGMP + diphosphate + H(+)</text>
        <dbReference type="Rhea" id="RHEA:31575"/>
        <dbReference type="ChEBI" id="CHEBI:15377"/>
        <dbReference type="ChEBI" id="CHEBI:15378"/>
        <dbReference type="ChEBI" id="CHEBI:33019"/>
        <dbReference type="ChEBI" id="CHEBI:63224"/>
        <dbReference type="ChEBI" id="CHEBI:77896"/>
        <dbReference type="EC" id="3.6.1.55"/>
    </reaction>
</comment>
<dbReference type="Proteomes" id="UP001595526">
    <property type="component" value="Unassembled WGS sequence"/>
</dbReference>
<evidence type="ECO:0000256" key="12">
    <source>
        <dbReference type="ARBA" id="ARBA00038905"/>
    </source>
</evidence>
<accession>A0ABV7JTD8</accession>
<dbReference type="EC" id="3.6.1.55" evidence="12"/>
<keyword evidence="8" id="KW-0460">Magnesium</keyword>
<keyword evidence="5" id="KW-0479">Metal-binding</keyword>
<evidence type="ECO:0000256" key="3">
    <source>
        <dbReference type="ARBA" id="ARBA00022457"/>
    </source>
</evidence>
<sequence>MPHYHVVAAIIQHRGKILCAQKGAGKYSYIDYKYEFPGGKVETGEPLEAALRREVLEEIHLNIHVDELYHTVFHKYPDFSITMAAYLCTTSDVGSLLLEEHIQCQWLSPAELPQLNWAAADLPIAEKLAAAAKNV</sequence>
<dbReference type="InterPro" id="IPR047127">
    <property type="entry name" value="MutT-like"/>
</dbReference>
<evidence type="ECO:0000256" key="5">
    <source>
        <dbReference type="ARBA" id="ARBA00022723"/>
    </source>
</evidence>
<dbReference type="GO" id="GO:0016787">
    <property type="term" value="F:hydrolase activity"/>
    <property type="evidence" value="ECO:0007669"/>
    <property type="project" value="UniProtKB-KW"/>
</dbReference>
<dbReference type="PANTHER" id="PTHR47707">
    <property type="entry name" value="8-OXO-DGTP DIPHOSPHATASE"/>
    <property type="match status" value="1"/>
</dbReference>
<keyword evidence="7 17" id="KW-0378">Hydrolase</keyword>
<dbReference type="PANTHER" id="PTHR47707:SF1">
    <property type="entry name" value="NUDIX HYDROLASE FAMILY PROTEIN"/>
    <property type="match status" value="1"/>
</dbReference>
<reference evidence="20" key="1">
    <citation type="journal article" date="2019" name="Int. J. Syst. Evol. Microbiol.">
        <title>The Global Catalogue of Microorganisms (GCM) 10K type strain sequencing project: providing services to taxonomists for standard genome sequencing and annotation.</title>
        <authorList>
            <consortium name="The Broad Institute Genomics Platform"/>
            <consortium name="The Broad Institute Genome Sequencing Center for Infectious Disease"/>
            <person name="Wu L."/>
            <person name="Ma J."/>
        </authorList>
    </citation>
    <scope>NUCLEOTIDE SEQUENCE [LARGE SCALE GENOMIC DNA]</scope>
    <source>
        <strain evidence="20">KCTC 52416</strain>
    </source>
</reference>
<comment type="cofactor">
    <cofactor evidence="1">
        <name>Mg(2+)</name>
        <dbReference type="ChEBI" id="CHEBI:18420"/>
    </cofactor>
</comment>
<evidence type="ECO:0000256" key="15">
    <source>
        <dbReference type="ARBA" id="ARBA00041979"/>
    </source>
</evidence>
<evidence type="ECO:0000256" key="9">
    <source>
        <dbReference type="ARBA" id="ARBA00023204"/>
    </source>
</evidence>
<evidence type="ECO:0000256" key="11">
    <source>
        <dbReference type="ARBA" id="ARBA00036904"/>
    </source>
</evidence>
<dbReference type="Gene3D" id="3.90.79.10">
    <property type="entry name" value="Nucleoside Triphosphate Pyrophosphohydrolase"/>
    <property type="match status" value="1"/>
</dbReference>
<evidence type="ECO:0000259" key="18">
    <source>
        <dbReference type="PROSITE" id="PS51462"/>
    </source>
</evidence>
<dbReference type="InterPro" id="IPR015797">
    <property type="entry name" value="NUDIX_hydrolase-like_dom_sf"/>
</dbReference>
<keyword evidence="9" id="KW-0234">DNA repair</keyword>
<evidence type="ECO:0000256" key="6">
    <source>
        <dbReference type="ARBA" id="ARBA00022763"/>
    </source>
</evidence>
<organism evidence="19 20">
    <name type="scientific">Parapedobacter deserti</name>
    <dbReference type="NCBI Taxonomy" id="1912957"/>
    <lineage>
        <taxon>Bacteria</taxon>
        <taxon>Pseudomonadati</taxon>
        <taxon>Bacteroidota</taxon>
        <taxon>Sphingobacteriia</taxon>
        <taxon>Sphingobacteriales</taxon>
        <taxon>Sphingobacteriaceae</taxon>
        <taxon>Parapedobacter</taxon>
    </lineage>
</organism>
<evidence type="ECO:0000256" key="2">
    <source>
        <dbReference type="ARBA" id="ARBA00005582"/>
    </source>
</evidence>
<dbReference type="InterPro" id="IPR020476">
    <property type="entry name" value="Nudix_hydrolase"/>
</dbReference>
<dbReference type="PRINTS" id="PR00502">
    <property type="entry name" value="NUDIXFAMILY"/>
</dbReference>
<dbReference type="RefSeq" id="WP_379026559.1">
    <property type="nucleotide sequence ID" value="NZ_JBHRTA010000062.1"/>
</dbReference>
<keyword evidence="20" id="KW-1185">Reference proteome</keyword>
<comment type="similarity">
    <text evidence="2 17">Belongs to the Nudix hydrolase family.</text>
</comment>
<evidence type="ECO:0000256" key="13">
    <source>
        <dbReference type="ARBA" id="ARBA00040794"/>
    </source>
</evidence>
<evidence type="ECO:0000256" key="10">
    <source>
        <dbReference type="ARBA" id="ARBA00035861"/>
    </source>
</evidence>
<evidence type="ECO:0000256" key="4">
    <source>
        <dbReference type="ARBA" id="ARBA00022705"/>
    </source>
</evidence>
<dbReference type="PROSITE" id="PS00893">
    <property type="entry name" value="NUDIX_BOX"/>
    <property type="match status" value="1"/>
</dbReference>
<dbReference type="EMBL" id="JBHRTA010000062">
    <property type="protein sequence ID" value="MFC3200203.1"/>
    <property type="molecule type" value="Genomic_DNA"/>
</dbReference>
<proteinExistence type="inferred from homology"/>
<evidence type="ECO:0000256" key="16">
    <source>
        <dbReference type="ARBA" id="ARBA00042798"/>
    </source>
</evidence>
<comment type="catalytic activity">
    <reaction evidence="11">
        <text>8-oxo-GTP + H2O = 8-oxo-GMP + diphosphate + H(+)</text>
        <dbReference type="Rhea" id="RHEA:67616"/>
        <dbReference type="ChEBI" id="CHEBI:15377"/>
        <dbReference type="ChEBI" id="CHEBI:15378"/>
        <dbReference type="ChEBI" id="CHEBI:33019"/>
        <dbReference type="ChEBI" id="CHEBI:143553"/>
        <dbReference type="ChEBI" id="CHEBI:145694"/>
    </reaction>
</comment>
<evidence type="ECO:0000256" key="17">
    <source>
        <dbReference type="RuleBase" id="RU003476"/>
    </source>
</evidence>
<keyword evidence="6" id="KW-0227">DNA damage</keyword>
<name>A0ABV7JTD8_9SPHI</name>
<dbReference type="PROSITE" id="PS51462">
    <property type="entry name" value="NUDIX"/>
    <property type="match status" value="1"/>
</dbReference>